<proteinExistence type="predicted"/>
<sequence>MLEALGVLTPKQKALVDEETWLLLVAGGSGTGKTVVVVERAKRLAKSFPTDDVLVVNLPGGHLTEVLKECFREMPSGDNIKVLDGKEQRIPVDRKWLFDFLKEQGEGKHVLLDEVPLTLGIHEEMDEKSLCQYWEEISSLKKCVKSLTFSFRSIVTTYTKDINLYHIKFADARMNVLNVVKRNTLHVSELFLALGDYSRRIFVCQEPTIRNMKFIHPEIELLPTLFPIPSCSSLHYPCKSKPICETTRSCKAILTLLKVLGISPEKQLYVVVDSLDRRNCLVNMFTHMSNMSVKFIDQHGRLRQKSEVPAITIVTDQQILGYHQENTITVILDIYGCRWKNYSRMISSCHEHVIIVMEDESLLRGKYSQIKAAMPDSVENQIVPDSTRSIFQEGLNEILNKIWEVEEKEFTNLEEATFSEKKNFLNMKTSVFTLKAHSPIITRTSSLAVVFGPPSSGKSMLLLESIHELAQDHEDKEGILLFHMGSTLSQVTAQHLFRDHACVHVVRSKPFPPKKILEHDRVEEAKWKYATLHIFIDDYPVQAKCTEEEIQSWKEVLNQLKKDPQVTVTIAFQCHSSSGREISQTDLSSYFEKEKVTVIELRSGVRHTSKWLLTMIYKNETNAPMRLETKCLPTGSRPGALVYGPKPKLIVMNYDCTGSHISYKCKGQKYCMPFIGAFLCFRFAMSLEMSGDPVHVLVSDRKLISFLQAISNIRGRNLKFFHPEDFRGCESSVCITINVDDTWLLESISRARTDLFVIDCLPEHQQVWHAMQEEDHLEIQNVKEIGDMGLPWDEDILLNLNSSGNFLEDYGPQLQRLWDIFKDSSMLVDMQQFLDKLEEKNLISRAQKVELKEKKHAQRIDDTFSILQGENGMRVNEKILVILKEMHMEDIIQKMLHKRA</sequence>
<dbReference type="SUPFAM" id="SSF52540">
    <property type="entry name" value="P-loop containing nucleoside triphosphate hydrolases"/>
    <property type="match status" value="2"/>
</dbReference>
<organism evidence="1">
    <name type="scientific">Darwinula stevensoni</name>
    <dbReference type="NCBI Taxonomy" id="69355"/>
    <lineage>
        <taxon>Eukaryota</taxon>
        <taxon>Metazoa</taxon>
        <taxon>Ecdysozoa</taxon>
        <taxon>Arthropoda</taxon>
        <taxon>Crustacea</taxon>
        <taxon>Oligostraca</taxon>
        <taxon>Ostracoda</taxon>
        <taxon>Podocopa</taxon>
        <taxon>Podocopida</taxon>
        <taxon>Darwinulocopina</taxon>
        <taxon>Darwinuloidea</taxon>
        <taxon>Darwinulidae</taxon>
        <taxon>Darwinula</taxon>
    </lineage>
</organism>
<protein>
    <submittedName>
        <fullName evidence="1">Uncharacterized protein</fullName>
    </submittedName>
</protein>
<gene>
    <name evidence="1" type="ORF">DSTB1V02_LOCUS5494</name>
</gene>
<accession>A0A7R8XD40</accession>
<keyword evidence="2" id="KW-1185">Reference proteome</keyword>
<dbReference type="InterPro" id="IPR027417">
    <property type="entry name" value="P-loop_NTPase"/>
</dbReference>
<reference evidence="1" key="1">
    <citation type="submission" date="2020-11" db="EMBL/GenBank/DDBJ databases">
        <authorList>
            <person name="Tran Van P."/>
        </authorList>
    </citation>
    <scope>NUCLEOTIDE SEQUENCE</scope>
</reference>
<dbReference type="EMBL" id="LR900422">
    <property type="protein sequence ID" value="CAD7245624.1"/>
    <property type="molecule type" value="Genomic_DNA"/>
</dbReference>
<dbReference type="AlphaFoldDB" id="A0A7R8XD40"/>
<dbReference type="Gene3D" id="3.40.50.300">
    <property type="entry name" value="P-loop containing nucleotide triphosphate hydrolases"/>
    <property type="match status" value="2"/>
</dbReference>
<dbReference type="EMBL" id="CAJPEV010000905">
    <property type="protein sequence ID" value="CAG0889431.1"/>
    <property type="molecule type" value="Genomic_DNA"/>
</dbReference>
<dbReference type="OrthoDB" id="8177873at2759"/>
<evidence type="ECO:0000313" key="2">
    <source>
        <dbReference type="Proteomes" id="UP000677054"/>
    </source>
</evidence>
<name>A0A7R8XD40_9CRUS</name>
<dbReference type="Proteomes" id="UP000677054">
    <property type="component" value="Unassembled WGS sequence"/>
</dbReference>
<evidence type="ECO:0000313" key="1">
    <source>
        <dbReference type="EMBL" id="CAD7245624.1"/>
    </source>
</evidence>